<accession>A0A0F8UND4</accession>
<dbReference type="GO" id="GO:0071949">
    <property type="term" value="F:FAD binding"/>
    <property type="evidence" value="ECO:0007669"/>
    <property type="project" value="InterPro"/>
</dbReference>
<protein>
    <recommendedName>
        <fullName evidence="6">FAD dependent oxidoreductase domain-containing protein</fullName>
    </recommendedName>
</protein>
<dbReference type="Proteomes" id="UP000034947">
    <property type="component" value="Unassembled WGS sequence"/>
</dbReference>
<dbReference type="GO" id="GO:0005737">
    <property type="term" value="C:cytoplasm"/>
    <property type="evidence" value="ECO:0007669"/>
    <property type="project" value="TreeGrafter"/>
</dbReference>
<evidence type="ECO:0000313" key="7">
    <source>
        <dbReference type="EMBL" id="KKK21028.1"/>
    </source>
</evidence>
<dbReference type="SUPFAM" id="SSF54373">
    <property type="entry name" value="FAD-linked reductases, C-terminal domain"/>
    <property type="match status" value="1"/>
</dbReference>
<evidence type="ECO:0000256" key="2">
    <source>
        <dbReference type="ARBA" id="ARBA00006730"/>
    </source>
</evidence>
<evidence type="ECO:0000259" key="6">
    <source>
        <dbReference type="Pfam" id="PF01266"/>
    </source>
</evidence>
<reference evidence="7 8" key="1">
    <citation type="submission" date="2015-02" db="EMBL/GenBank/DDBJ databases">
        <title>Draft Genome Sequences of Two Closely-Related Aflatoxigenic Aspergillus Species Obtained from the Cote d'Ivoire.</title>
        <authorList>
            <person name="Moore G.G."/>
            <person name="Beltz S.B."/>
            <person name="Mack B.M."/>
        </authorList>
    </citation>
    <scope>NUCLEOTIDE SEQUENCE [LARGE SCALE GENOMIC DNA]</scope>
    <source>
        <strain evidence="7 8">SRRC1432</strain>
    </source>
</reference>
<evidence type="ECO:0000313" key="8">
    <source>
        <dbReference type="Proteomes" id="UP000034947"/>
    </source>
</evidence>
<dbReference type="InterPro" id="IPR023209">
    <property type="entry name" value="DAO"/>
</dbReference>
<dbReference type="EMBL" id="JYKN01001301">
    <property type="protein sequence ID" value="KKK21028.1"/>
    <property type="molecule type" value="Genomic_DNA"/>
</dbReference>
<evidence type="ECO:0000256" key="1">
    <source>
        <dbReference type="ARBA" id="ARBA00001974"/>
    </source>
</evidence>
<dbReference type="PIRSF" id="PIRSF000189">
    <property type="entry name" value="D-aa_oxidase"/>
    <property type="match status" value="1"/>
</dbReference>
<dbReference type="GO" id="GO:0003884">
    <property type="term" value="F:D-amino-acid oxidase activity"/>
    <property type="evidence" value="ECO:0007669"/>
    <property type="project" value="InterPro"/>
</dbReference>
<dbReference type="VEuPathDB" id="FungiDB:P175DRAFT_0503074"/>
<gene>
    <name evidence="7" type="ORF">AOCH_005969</name>
</gene>
<dbReference type="Pfam" id="PF01266">
    <property type="entry name" value="DAO"/>
    <property type="match status" value="1"/>
</dbReference>
<keyword evidence="5" id="KW-0560">Oxidoreductase</keyword>
<comment type="cofactor">
    <cofactor evidence="1">
        <name>FAD</name>
        <dbReference type="ChEBI" id="CHEBI:57692"/>
    </cofactor>
</comment>
<keyword evidence="4" id="KW-0274">FAD</keyword>
<dbReference type="AlphaFoldDB" id="A0A0F8UND4"/>
<keyword evidence="8" id="KW-1185">Reference proteome</keyword>
<comment type="similarity">
    <text evidence="2">Belongs to the DAMOX/DASOX family.</text>
</comment>
<sequence length="365" mass="40448">MVTPIVVIGAGVSGLTSALLLSRKGNYPVTVVAEFMPGDSNPEYASPWAGANFIPLHPDDESQRERRTWLELRRLATEVPEAGIHFQRVKLQRRDEDLKDPEANFQGAFAENPWFKELFDDFRDLTKSELAPGYDAGCQFTTVCINTAIYLPWLLGQCVKNGVTFQRARLSNIEQARNMSHTGKPAKIIINASGLGSRSLGGVKDEKMLPARGQTVIVENTIPAMMMFSGTNDGPTEETYMMQRAVGGGTILGGTYELGNWNPTPDPNIATRILQRIVDVCPEVADGKGLKGMRIIRHGVGLRPFRHGGVRIEKEQLRQDTWVIHNYGHDSWGYLGSYGCAEQVVKLFDEVSRSCPWDAVSKARL</sequence>
<dbReference type="OrthoDB" id="409956at2759"/>
<organism evidence="7 8">
    <name type="scientific">Aspergillus ochraceoroseus</name>
    <dbReference type="NCBI Taxonomy" id="138278"/>
    <lineage>
        <taxon>Eukaryota</taxon>
        <taxon>Fungi</taxon>
        <taxon>Dikarya</taxon>
        <taxon>Ascomycota</taxon>
        <taxon>Pezizomycotina</taxon>
        <taxon>Eurotiomycetes</taxon>
        <taxon>Eurotiomycetidae</taxon>
        <taxon>Eurotiales</taxon>
        <taxon>Aspergillaceae</taxon>
        <taxon>Aspergillus</taxon>
        <taxon>Aspergillus subgen. Nidulantes</taxon>
    </lineage>
</organism>
<keyword evidence="3" id="KW-0285">Flavoprotein</keyword>
<evidence type="ECO:0000256" key="4">
    <source>
        <dbReference type="ARBA" id="ARBA00022827"/>
    </source>
</evidence>
<dbReference type="InterPro" id="IPR006076">
    <property type="entry name" value="FAD-dep_OxRdtase"/>
</dbReference>
<evidence type="ECO:0000256" key="3">
    <source>
        <dbReference type="ARBA" id="ARBA00022630"/>
    </source>
</evidence>
<dbReference type="SUPFAM" id="SSF51971">
    <property type="entry name" value="Nucleotide-binding domain"/>
    <property type="match status" value="1"/>
</dbReference>
<dbReference type="PANTHER" id="PTHR11530">
    <property type="entry name" value="D-AMINO ACID OXIDASE"/>
    <property type="match status" value="1"/>
</dbReference>
<proteinExistence type="inferred from homology"/>
<evidence type="ECO:0000256" key="5">
    <source>
        <dbReference type="ARBA" id="ARBA00023002"/>
    </source>
</evidence>
<dbReference type="Gene3D" id="3.40.50.720">
    <property type="entry name" value="NAD(P)-binding Rossmann-like Domain"/>
    <property type="match status" value="1"/>
</dbReference>
<name>A0A0F8UND4_9EURO</name>
<comment type="caution">
    <text evidence="7">The sequence shown here is derived from an EMBL/GenBank/DDBJ whole genome shotgun (WGS) entry which is preliminary data.</text>
</comment>
<feature type="domain" description="FAD dependent oxidoreductase" evidence="6">
    <location>
        <begin position="5"/>
        <end position="346"/>
    </location>
</feature>
<dbReference type="GO" id="GO:0019478">
    <property type="term" value="P:D-amino acid catabolic process"/>
    <property type="evidence" value="ECO:0007669"/>
    <property type="project" value="TreeGrafter"/>
</dbReference>
<dbReference type="Gene3D" id="3.30.9.10">
    <property type="entry name" value="D-Amino Acid Oxidase, subunit A, domain 2"/>
    <property type="match status" value="1"/>
</dbReference>
<dbReference type="PANTHER" id="PTHR11530:SF16">
    <property type="entry name" value="D-AMINO ACID OXIDASE (AFU_ORTHOLOGUE AFUA_5G11290)"/>
    <property type="match status" value="1"/>
</dbReference>